<keyword evidence="1" id="KW-0802">TPR repeat</keyword>
<feature type="domain" description="Guanylate cyclase" evidence="2">
    <location>
        <begin position="10"/>
        <end position="125"/>
    </location>
</feature>
<dbReference type="InterPro" id="IPR019734">
    <property type="entry name" value="TPR_rpt"/>
</dbReference>
<dbReference type="InterPro" id="IPR050697">
    <property type="entry name" value="Adenylyl/Guanylyl_Cyclase_3/4"/>
</dbReference>
<dbReference type="SUPFAM" id="SSF48452">
    <property type="entry name" value="TPR-like"/>
    <property type="match status" value="1"/>
</dbReference>
<dbReference type="Proteomes" id="UP001271249">
    <property type="component" value="Unassembled WGS sequence"/>
</dbReference>
<dbReference type="SMART" id="SM00028">
    <property type="entry name" value="TPR"/>
    <property type="match status" value="4"/>
</dbReference>
<evidence type="ECO:0000256" key="1">
    <source>
        <dbReference type="PROSITE-ProRule" id="PRU00339"/>
    </source>
</evidence>
<dbReference type="SUPFAM" id="SSF55073">
    <property type="entry name" value="Nucleotide cyclase"/>
    <property type="match status" value="1"/>
</dbReference>
<dbReference type="GO" id="GO:0016779">
    <property type="term" value="F:nucleotidyltransferase activity"/>
    <property type="evidence" value="ECO:0007669"/>
    <property type="project" value="UniProtKB-KW"/>
</dbReference>
<dbReference type="InterPro" id="IPR029787">
    <property type="entry name" value="Nucleotide_cyclase"/>
</dbReference>
<gene>
    <name evidence="3" type="ORF">RFN29_21270</name>
</gene>
<dbReference type="PANTHER" id="PTHR43081:SF19">
    <property type="entry name" value="PH-SENSITIVE ADENYLATE CYCLASE RV1264"/>
    <property type="match status" value="1"/>
</dbReference>
<keyword evidence="4" id="KW-1185">Reference proteome</keyword>
<dbReference type="Gene3D" id="1.25.40.10">
    <property type="entry name" value="Tetratricopeptide repeat domain"/>
    <property type="match status" value="3"/>
</dbReference>
<dbReference type="Pfam" id="PF13181">
    <property type="entry name" value="TPR_8"/>
    <property type="match status" value="1"/>
</dbReference>
<dbReference type="InterPro" id="IPR001054">
    <property type="entry name" value="A/G_cyclase"/>
</dbReference>
<dbReference type="PROSITE" id="PS50005">
    <property type="entry name" value="TPR"/>
    <property type="match status" value="1"/>
</dbReference>
<dbReference type="CDD" id="cd07302">
    <property type="entry name" value="CHD"/>
    <property type="match status" value="1"/>
</dbReference>
<dbReference type="Gene3D" id="3.40.50.10610">
    <property type="entry name" value="ABC-type transport auxiliary lipoprotein component"/>
    <property type="match status" value="1"/>
</dbReference>
<organism evidence="3 4">
    <name type="scientific">Mesorhizobium captivum</name>
    <dbReference type="NCBI Taxonomy" id="3072319"/>
    <lineage>
        <taxon>Bacteria</taxon>
        <taxon>Pseudomonadati</taxon>
        <taxon>Pseudomonadota</taxon>
        <taxon>Alphaproteobacteria</taxon>
        <taxon>Hyphomicrobiales</taxon>
        <taxon>Phyllobacteriaceae</taxon>
        <taxon>Mesorhizobium</taxon>
    </lineage>
</organism>
<protein>
    <submittedName>
        <fullName evidence="3">Adenylate/guanylate cyclase domain-containing protein</fullName>
        <ecNumber evidence="3">2.7.7.-</ecNumber>
    </submittedName>
</protein>
<name>A0ABU4Z524_9HYPH</name>
<dbReference type="Gene3D" id="3.30.70.1230">
    <property type="entry name" value="Nucleotide cyclase"/>
    <property type="match status" value="1"/>
</dbReference>
<evidence type="ECO:0000259" key="2">
    <source>
        <dbReference type="PROSITE" id="PS50125"/>
    </source>
</evidence>
<sequence>MREEQRRLAAILAADVAGYSRLMAADESGTLGRLRRLRAEVFEPKIARFHGRIVGSAGDSLLIEFGSAVNAVQCAIELQRELGGENAGLPENRRMAFRMGVNLGDVIVEDDTIYGDGVNIAARLEKLAEPGGVCIGRAIYDQVKGKLEYVYTDIGEQRVHNIAEPVRAYRVMSIEQSPTSSSVPPAKDALLFRNRPSIAVLPFTNMSGDPEQEYFSDGITEDIITDLSKVGALAVTARNTTFTLKGKSMDVSEAARQLRVSHVLEGSVRKAGSRVRITAQLIDGMSGHHVWAERYDRDLNDIFALQDEIARAIVDALKIRLMPAEYAAIGKRTTENVEAYQYYLMGRQHFLRLGRRNHLSARRLYQRALEIDPEYALARAGLALAEGMLLRSGDPSANLVTLSAEAQRALALDSTLAEAHVAHAMAHFQEEQIELAGTACRRAIALDPDLYEAHRTLGDVLRMERKFAEAAAAYEKAAEVDRNSYGAMCMLWDCRKTLGDEEEAHRLSGELLTRIEKAMQLYPDDGAAYAYGCYILHNLGLDERALQWADRAITIDPEDYNSHYNVACFLAAIGVVEKAIDTLERCVPQLGLQQVRWMAQDVDMNPLRDHPRYRALIERLEVSLAKAEGQSGSGTEGRPSGA</sequence>
<dbReference type="EC" id="2.7.7.-" evidence="3"/>
<dbReference type="InterPro" id="IPR011990">
    <property type="entry name" value="TPR-like_helical_dom_sf"/>
</dbReference>
<evidence type="ECO:0000313" key="4">
    <source>
        <dbReference type="Proteomes" id="UP001271249"/>
    </source>
</evidence>
<dbReference type="PANTHER" id="PTHR43081">
    <property type="entry name" value="ADENYLATE CYCLASE, TERMINAL-DIFFERENTIATION SPECIFIC-RELATED"/>
    <property type="match status" value="1"/>
</dbReference>
<feature type="repeat" description="TPR" evidence="1">
    <location>
        <begin position="451"/>
        <end position="484"/>
    </location>
</feature>
<accession>A0ABU4Z524</accession>
<proteinExistence type="predicted"/>
<reference evidence="3 4" key="1">
    <citation type="submission" date="2023-08" db="EMBL/GenBank/DDBJ databases">
        <title>Implementing the SeqCode for naming new Mesorhizobium species isolated from Vachellia karroo root nodules.</title>
        <authorList>
            <person name="Van Lill M."/>
        </authorList>
    </citation>
    <scope>NUCLEOTIDE SEQUENCE [LARGE SCALE GENOMIC DNA]</scope>
    <source>
        <strain evidence="3 4">VK22B</strain>
    </source>
</reference>
<dbReference type="RefSeq" id="WP_320227975.1">
    <property type="nucleotide sequence ID" value="NZ_JAVIJB010000022.1"/>
</dbReference>
<dbReference type="PROSITE" id="PS50125">
    <property type="entry name" value="GUANYLATE_CYCLASE_2"/>
    <property type="match status" value="1"/>
</dbReference>
<dbReference type="NCBIfam" id="NF047558">
    <property type="entry name" value="TPR_END_plus"/>
    <property type="match status" value="1"/>
</dbReference>
<dbReference type="EMBL" id="JAVIJC010000023">
    <property type="protein sequence ID" value="MDX8494103.1"/>
    <property type="molecule type" value="Genomic_DNA"/>
</dbReference>
<dbReference type="Pfam" id="PF00211">
    <property type="entry name" value="Guanylate_cyc"/>
    <property type="match status" value="1"/>
</dbReference>
<keyword evidence="3" id="KW-0548">Nucleotidyltransferase</keyword>
<evidence type="ECO:0000313" key="3">
    <source>
        <dbReference type="EMBL" id="MDX8494103.1"/>
    </source>
</evidence>
<keyword evidence="3" id="KW-0808">Transferase</keyword>
<comment type="caution">
    <text evidence="3">The sequence shown here is derived from an EMBL/GenBank/DDBJ whole genome shotgun (WGS) entry which is preliminary data.</text>
</comment>